<dbReference type="RefSeq" id="WP_046312268.1">
    <property type="nucleotide sequence ID" value="NZ_CBCSCY010000006.1"/>
</dbReference>
<dbReference type="AlphaFoldDB" id="A0A0E3UYF9"/>
<protein>
    <recommendedName>
        <fullName evidence="4">DUF4595 domain-containing protein</fullName>
    </recommendedName>
</protein>
<keyword evidence="3" id="KW-1185">Reference proteome</keyword>
<evidence type="ECO:0000313" key="2">
    <source>
        <dbReference type="EMBL" id="AKD04436.1"/>
    </source>
</evidence>
<proteinExistence type="predicted"/>
<evidence type="ECO:0008006" key="4">
    <source>
        <dbReference type="Google" id="ProtNLM"/>
    </source>
</evidence>
<sequence length="274" mass="31102">MKKKLLAPLLSLLLFFSCSEDDDQVAQPRPEPQSPCYLLEQTISSADSDSTIKYTYDELNQVVRTEHYKQEELLAIRTYSYNNAGQLTEERLFQPDGESEINFTTYSYNPGGRLSRYDVKQRVPELEIIRRVASFKAVYDTQGRLTSATDYLYLNNAESNNGSVSISYPVNRPIATTVRSAQGETYSVSYAQDTLSFAPLSATPIFQQRRPGIGYPNLHNFTSLTATNGDKEEISSLSYTSSLEKNEQGYPIAETIKFNDKREERITYTYNCPD</sequence>
<dbReference type="PATRIC" id="fig|400092.3.peg.3677"/>
<dbReference type="HOGENOM" id="CLU_1015099_0_0_10"/>
<dbReference type="Proteomes" id="UP000033109">
    <property type="component" value="Chromosome"/>
</dbReference>
<dbReference type="Gene3D" id="2.180.10.10">
    <property type="entry name" value="RHS repeat-associated core"/>
    <property type="match status" value="1"/>
</dbReference>
<feature type="chain" id="PRO_5002413360" description="DUF4595 domain-containing protein" evidence="1">
    <location>
        <begin position="21"/>
        <end position="274"/>
    </location>
</feature>
<dbReference type="OrthoDB" id="848853at2"/>
<feature type="signal peptide" evidence="1">
    <location>
        <begin position="1"/>
        <end position="20"/>
    </location>
</feature>
<organism evidence="2 3">
    <name type="scientific">Pontibacter korlensis</name>
    <dbReference type="NCBI Taxonomy" id="400092"/>
    <lineage>
        <taxon>Bacteria</taxon>
        <taxon>Pseudomonadati</taxon>
        <taxon>Bacteroidota</taxon>
        <taxon>Cytophagia</taxon>
        <taxon>Cytophagales</taxon>
        <taxon>Hymenobacteraceae</taxon>
        <taxon>Pontibacter</taxon>
    </lineage>
</organism>
<reference evidence="2 3" key="1">
    <citation type="journal article" date="2015" name="Sci. Rep.">
        <title>Unraveling adaptation of Pontibacter korlensis to radiation and infertility in desert through complete genome and comparative transcriptomic analysis.</title>
        <authorList>
            <person name="Dai J."/>
            <person name="Dai W."/>
            <person name="Qiu C."/>
            <person name="Yang Z."/>
            <person name="Zhang Y."/>
            <person name="Zhou M."/>
            <person name="Zhang L."/>
            <person name="Fang C."/>
            <person name="Gao Q."/>
            <person name="Yang Q."/>
            <person name="Li X."/>
            <person name="Wang Z."/>
            <person name="Wang Z."/>
            <person name="Jia Z."/>
            <person name="Chen X."/>
        </authorList>
    </citation>
    <scope>NUCLEOTIDE SEQUENCE [LARGE SCALE GENOMIC DNA]</scope>
    <source>
        <strain evidence="2 3">X14-1T</strain>
    </source>
</reference>
<gene>
    <name evidence="2" type="ORF">PKOR_16765</name>
</gene>
<evidence type="ECO:0000313" key="3">
    <source>
        <dbReference type="Proteomes" id="UP000033109"/>
    </source>
</evidence>
<dbReference type="KEGG" id="pko:PKOR_16765"/>
<dbReference type="PROSITE" id="PS51257">
    <property type="entry name" value="PROKAR_LIPOPROTEIN"/>
    <property type="match status" value="1"/>
</dbReference>
<name>A0A0E3UYF9_9BACT</name>
<keyword evidence="1" id="KW-0732">Signal</keyword>
<dbReference type="EMBL" id="CP009621">
    <property type="protein sequence ID" value="AKD04436.1"/>
    <property type="molecule type" value="Genomic_DNA"/>
</dbReference>
<accession>A0A0E3UYF9</accession>
<evidence type="ECO:0000256" key="1">
    <source>
        <dbReference type="SAM" id="SignalP"/>
    </source>
</evidence>